<evidence type="ECO:0000259" key="8">
    <source>
        <dbReference type="PROSITE" id="PS50109"/>
    </source>
</evidence>
<name>A0A2M6KA58_9BACT</name>
<gene>
    <name evidence="9" type="ORF">COV49_00705</name>
</gene>
<dbReference type="FunFam" id="3.30.565.10:FF:000010">
    <property type="entry name" value="Sensor histidine kinase RcsC"/>
    <property type="match status" value="1"/>
</dbReference>
<evidence type="ECO:0000313" key="10">
    <source>
        <dbReference type="Proteomes" id="UP000230869"/>
    </source>
</evidence>
<keyword evidence="5" id="KW-0418">Kinase</keyword>
<dbReference type="Gene3D" id="1.10.287.130">
    <property type="match status" value="1"/>
</dbReference>
<comment type="catalytic activity">
    <reaction evidence="1">
        <text>ATP + protein L-histidine = ADP + protein N-phospho-L-histidine.</text>
        <dbReference type="EC" id="2.7.13.3"/>
    </reaction>
</comment>
<dbReference type="GO" id="GO:0000155">
    <property type="term" value="F:phosphorelay sensor kinase activity"/>
    <property type="evidence" value="ECO:0007669"/>
    <property type="project" value="InterPro"/>
</dbReference>
<dbReference type="Pfam" id="PF02518">
    <property type="entry name" value="HATPase_c"/>
    <property type="match status" value="1"/>
</dbReference>
<accession>A0A2M6KA58</accession>
<dbReference type="InterPro" id="IPR036097">
    <property type="entry name" value="HisK_dim/P_sf"/>
</dbReference>
<dbReference type="CDD" id="cd00082">
    <property type="entry name" value="HisKA"/>
    <property type="match status" value="1"/>
</dbReference>
<evidence type="ECO:0000256" key="5">
    <source>
        <dbReference type="ARBA" id="ARBA00022777"/>
    </source>
</evidence>
<dbReference type="PROSITE" id="PS50109">
    <property type="entry name" value="HIS_KIN"/>
    <property type="match status" value="1"/>
</dbReference>
<dbReference type="InterPro" id="IPR003661">
    <property type="entry name" value="HisK_dim/P_dom"/>
</dbReference>
<sequence length="462" mass="51972">MSIKEFFTKNREAAQLAYGLVLIIVIPALIVFNTIFIINKYNSSIDVALQRQALGFGRAVSALISDDLDKPEELQSQVIELQKSSPDIMDLSVLAPEGENFRVTASTEEEDIGKAFDFYFYKLAWSQARGDGLATDSLLLSRDKEGNDLLANYNPNDRFWLVAMPMSDLSGNKQALLATRLSAQVVNDLTKYNRNASIYLLMVTVLIVILFLAASVRLWDYVLLYRKIKEVDQMKDEFISIASHELRTPVTSIRGYVSMAIDGSLGPISKKAKESLEMVQKSADRLAGLVEDLLNVSRIEQGRLQVDLKPVEVGAVIREIEEELRVQADEKKLKLLFHPHAEKLPLVNLDSERFKQVLINLIGNAIKYTEKGQVEIITQLAETGKILEIRIKDTGIGMTAEERGRLFEKFYRVQNEKTRKIIGTGLGLWITKQILEMMEGKITVDSIKDVGTQVTLSFPIIK</sequence>
<evidence type="ECO:0000256" key="1">
    <source>
        <dbReference type="ARBA" id="ARBA00000085"/>
    </source>
</evidence>
<dbReference type="PRINTS" id="PR00344">
    <property type="entry name" value="BCTRLSENSOR"/>
</dbReference>
<dbReference type="PANTHER" id="PTHR43047:SF72">
    <property type="entry name" value="OSMOSENSING HISTIDINE PROTEIN KINASE SLN1"/>
    <property type="match status" value="1"/>
</dbReference>
<dbReference type="FunFam" id="1.10.287.130:FF:000001">
    <property type="entry name" value="Two-component sensor histidine kinase"/>
    <property type="match status" value="1"/>
</dbReference>
<dbReference type="Proteomes" id="UP000230869">
    <property type="component" value="Unassembled WGS sequence"/>
</dbReference>
<evidence type="ECO:0000256" key="7">
    <source>
        <dbReference type="SAM" id="Phobius"/>
    </source>
</evidence>
<dbReference type="SUPFAM" id="SSF47384">
    <property type="entry name" value="Homodimeric domain of signal transducing histidine kinase"/>
    <property type="match status" value="1"/>
</dbReference>
<dbReference type="InterPro" id="IPR004358">
    <property type="entry name" value="Sig_transdc_His_kin-like_C"/>
</dbReference>
<feature type="domain" description="Histidine kinase" evidence="8">
    <location>
        <begin position="241"/>
        <end position="462"/>
    </location>
</feature>
<dbReference type="GO" id="GO:0009927">
    <property type="term" value="F:histidine phosphotransfer kinase activity"/>
    <property type="evidence" value="ECO:0007669"/>
    <property type="project" value="TreeGrafter"/>
</dbReference>
<dbReference type="InterPro" id="IPR003594">
    <property type="entry name" value="HATPase_dom"/>
</dbReference>
<organism evidence="9 10">
    <name type="scientific">Candidatus Falkowbacteria bacterium CG11_big_fil_rev_8_21_14_0_20_39_10</name>
    <dbReference type="NCBI Taxonomy" id="1974570"/>
    <lineage>
        <taxon>Bacteria</taxon>
        <taxon>Candidatus Falkowiibacteriota</taxon>
    </lineage>
</organism>
<dbReference type="PANTHER" id="PTHR43047">
    <property type="entry name" value="TWO-COMPONENT HISTIDINE PROTEIN KINASE"/>
    <property type="match status" value="1"/>
</dbReference>
<evidence type="ECO:0000313" key="9">
    <source>
        <dbReference type="EMBL" id="PIR13886.1"/>
    </source>
</evidence>
<dbReference type="SMART" id="SM00388">
    <property type="entry name" value="HisKA"/>
    <property type="match status" value="1"/>
</dbReference>
<keyword evidence="4" id="KW-0808">Transferase</keyword>
<dbReference type="Gene3D" id="3.30.565.10">
    <property type="entry name" value="Histidine kinase-like ATPase, C-terminal domain"/>
    <property type="match status" value="1"/>
</dbReference>
<keyword evidence="7" id="KW-0472">Membrane</keyword>
<comment type="caution">
    <text evidence="9">The sequence shown here is derived from an EMBL/GenBank/DDBJ whole genome shotgun (WGS) entry which is preliminary data.</text>
</comment>
<keyword evidence="6" id="KW-0902">Two-component regulatory system</keyword>
<dbReference type="AlphaFoldDB" id="A0A2M6KA58"/>
<dbReference type="EMBL" id="PCWW01000012">
    <property type="protein sequence ID" value="PIR13886.1"/>
    <property type="molecule type" value="Genomic_DNA"/>
</dbReference>
<dbReference type="EC" id="2.7.13.3" evidence="2"/>
<keyword evidence="7" id="KW-1133">Transmembrane helix</keyword>
<dbReference type="Pfam" id="PF00512">
    <property type="entry name" value="HisKA"/>
    <property type="match status" value="1"/>
</dbReference>
<dbReference type="SMART" id="SM00387">
    <property type="entry name" value="HATPase_c"/>
    <property type="match status" value="1"/>
</dbReference>
<reference evidence="9 10" key="1">
    <citation type="submission" date="2017-09" db="EMBL/GenBank/DDBJ databases">
        <title>Depth-based differentiation of microbial function through sediment-hosted aquifers and enrichment of novel symbionts in the deep terrestrial subsurface.</title>
        <authorList>
            <person name="Probst A.J."/>
            <person name="Ladd B."/>
            <person name="Jarett J.K."/>
            <person name="Geller-Mcgrath D.E."/>
            <person name="Sieber C.M."/>
            <person name="Emerson J.B."/>
            <person name="Anantharaman K."/>
            <person name="Thomas B.C."/>
            <person name="Malmstrom R."/>
            <person name="Stieglmeier M."/>
            <person name="Klingl A."/>
            <person name="Woyke T."/>
            <person name="Ryan C.M."/>
            <person name="Banfield J.F."/>
        </authorList>
    </citation>
    <scope>NUCLEOTIDE SEQUENCE [LARGE SCALE GENOMIC DNA]</scope>
    <source>
        <strain evidence="9">CG11_big_fil_rev_8_21_14_0_20_39_10</strain>
    </source>
</reference>
<evidence type="ECO:0000256" key="2">
    <source>
        <dbReference type="ARBA" id="ARBA00012438"/>
    </source>
</evidence>
<evidence type="ECO:0000256" key="6">
    <source>
        <dbReference type="ARBA" id="ARBA00023012"/>
    </source>
</evidence>
<dbReference type="InterPro" id="IPR005467">
    <property type="entry name" value="His_kinase_dom"/>
</dbReference>
<evidence type="ECO:0000256" key="4">
    <source>
        <dbReference type="ARBA" id="ARBA00022679"/>
    </source>
</evidence>
<keyword evidence="3" id="KW-0597">Phosphoprotein</keyword>
<dbReference type="GO" id="GO:0005886">
    <property type="term" value="C:plasma membrane"/>
    <property type="evidence" value="ECO:0007669"/>
    <property type="project" value="TreeGrafter"/>
</dbReference>
<keyword evidence="7" id="KW-0812">Transmembrane</keyword>
<evidence type="ECO:0000256" key="3">
    <source>
        <dbReference type="ARBA" id="ARBA00022553"/>
    </source>
</evidence>
<feature type="transmembrane region" description="Helical" evidence="7">
    <location>
        <begin position="16"/>
        <end position="38"/>
    </location>
</feature>
<feature type="transmembrane region" description="Helical" evidence="7">
    <location>
        <begin position="198"/>
        <end position="219"/>
    </location>
</feature>
<dbReference type="SUPFAM" id="SSF55874">
    <property type="entry name" value="ATPase domain of HSP90 chaperone/DNA topoisomerase II/histidine kinase"/>
    <property type="match status" value="1"/>
</dbReference>
<dbReference type="InterPro" id="IPR036890">
    <property type="entry name" value="HATPase_C_sf"/>
</dbReference>
<proteinExistence type="predicted"/>
<protein>
    <recommendedName>
        <fullName evidence="2">histidine kinase</fullName>
        <ecNumber evidence="2">2.7.13.3</ecNumber>
    </recommendedName>
</protein>